<feature type="non-terminal residue" evidence="2">
    <location>
        <position position="1"/>
    </location>
</feature>
<dbReference type="AlphaFoldDB" id="A0A0V0TF84"/>
<organism evidence="2 3">
    <name type="scientific">Trichinella murrelli</name>
    <dbReference type="NCBI Taxonomy" id="144512"/>
    <lineage>
        <taxon>Eukaryota</taxon>
        <taxon>Metazoa</taxon>
        <taxon>Ecdysozoa</taxon>
        <taxon>Nematoda</taxon>
        <taxon>Enoplea</taxon>
        <taxon>Dorylaimia</taxon>
        <taxon>Trichinellida</taxon>
        <taxon>Trichinellidae</taxon>
        <taxon>Trichinella</taxon>
    </lineage>
</organism>
<keyword evidence="3" id="KW-1185">Reference proteome</keyword>
<protein>
    <submittedName>
        <fullName evidence="2">Uncharacterized protein</fullName>
    </submittedName>
</protein>
<feature type="region of interest" description="Disordered" evidence="1">
    <location>
        <begin position="50"/>
        <end position="84"/>
    </location>
</feature>
<feature type="compositionally biased region" description="Basic and acidic residues" evidence="1">
    <location>
        <begin position="53"/>
        <end position="62"/>
    </location>
</feature>
<proteinExistence type="predicted"/>
<comment type="caution">
    <text evidence="2">The sequence shown here is derived from an EMBL/GenBank/DDBJ whole genome shotgun (WGS) entry which is preliminary data.</text>
</comment>
<evidence type="ECO:0000256" key="1">
    <source>
        <dbReference type="SAM" id="MobiDB-lite"/>
    </source>
</evidence>
<evidence type="ECO:0000313" key="2">
    <source>
        <dbReference type="EMBL" id="KRX37677.1"/>
    </source>
</evidence>
<dbReference type="OrthoDB" id="10444659at2759"/>
<sequence length="129" mass="14545">LSARQWRDQISVDSSRCPPAAKYFYILERRRPSGQLVSWRAWSASAVTIRTGKNREHDDEPAKSNNGRTGADPEEANQTTPPSGSLQALFTPKLSINFYALSAQLIFLIYDVFQRLFHVYCVVPSGEIL</sequence>
<evidence type="ECO:0000313" key="3">
    <source>
        <dbReference type="Proteomes" id="UP000055048"/>
    </source>
</evidence>
<gene>
    <name evidence="2" type="ORF">T05_9632</name>
</gene>
<name>A0A0V0TF84_9BILA</name>
<accession>A0A0V0TF84</accession>
<reference evidence="2 3" key="1">
    <citation type="submission" date="2015-01" db="EMBL/GenBank/DDBJ databases">
        <title>Evolution of Trichinella species and genotypes.</title>
        <authorList>
            <person name="Korhonen P.K."/>
            <person name="Edoardo P."/>
            <person name="Giuseppe L.R."/>
            <person name="Gasser R.B."/>
        </authorList>
    </citation>
    <scope>NUCLEOTIDE SEQUENCE [LARGE SCALE GENOMIC DNA]</scope>
    <source>
        <strain evidence="2">ISS417</strain>
    </source>
</reference>
<dbReference type="Proteomes" id="UP000055048">
    <property type="component" value="Unassembled WGS sequence"/>
</dbReference>
<dbReference type="EMBL" id="JYDJ01000299">
    <property type="protein sequence ID" value="KRX37677.1"/>
    <property type="molecule type" value="Genomic_DNA"/>
</dbReference>